<accession>A0A5E4MVL9</accession>
<organism evidence="2 3">
    <name type="scientific">Cinara cedri</name>
    <dbReference type="NCBI Taxonomy" id="506608"/>
    <lineage>
        <taxon>Eukaryota</taxon>
        <taxon>Metazoa</taxon>
        <taxon>Ecdysozoa</taxon>
        <taxon>Arthropoda</taxon>
        <taxon>Hexapoda</taxon>
        <taxon>Insecta</taxon>
        <taxon>Pterygota</taxon>
        <taxon>Neoptera</taxon>
        <taxon>Paraneoptera</taxon>
        <taxon>Hemiptera</taxon>
        <taxon>Sternorrhyncha</taxon>
        <taxon>Aphidomorpha</taxon>
        <taxon>Aphidoidea</taxon>
        <taxon>Aphididae</taxon>
        <taxon>Lachninae</taxon>
        <taxon>Cinara</taxon>
    </lineage>
</organism>
<dbReference type="Proteomes" id="UP000325440">
    <property type="component" value="Unassembled WGS sequence"/>
</dbReference>
<evidence type="ECO:0000256" key="1">
    <source>
        <dbReference type="SAM" id="MobiDB-lite"/>
    </source>
</evidence>
<evidence type="ECO:0000313" key="2">
    <source>
        <dbReference type="EMBL" id="VVC35597.1"/>
    </source>
</evidence>
<feature type="compositionally biased region" description="Acidic residues" evidence="1">
    <location>
        <begin position="81"/>
        <end position="97"/>
    </location>
</feature>
<gene>
    <name evidence="2" type="ORF">CINCED_3A010644</name>
</gene>
<proteinExistence type="predicted"/>
<dbReference type="AlphaFoldDB" id="A0A5E4MVL9"/>
<reference evidence="2 3" key="1">
    <citation type="submission" date="2019-08" db="EMBL/GenBank/DDBJ databases">
        <authorList>
            <person name="Alioto T."/>
            <person name="Alioto T."/>
            <person name="Gomez Garrido J."/>
        </authorList>
    </citation>
    <scope>NUCLEOTIDE SEQUENCE [LARGE SCALE GENOMIC DNA]</scope>
</reference>
<dbReference type="EMBL" id="CABPRJ010001427">
    <property type="protein sequence ID" value="VVC35597.1"/>
    <property type="molecule type" value="Genomic_DNA"/>
</dbReference>
<protein>
    <submittedName>
        <fullName evidence="2">Uncharacterized protein</fullName>
    </submittedName>
</protein>
<evidence type="ECO:0000313" key="3">
    <source>
        <dbReference type="Proteomes" id="UP000325440"/>
    </source>
</evidence>
<feature type="region of interest" description="Disordered" evidence="1">
    <location>
        <begin position="61"/>
        <end position="97"/>
    </location>
</feature>
<name>A0A5E4MVL9_9HEMI</name>
<sequence length="177" mass="19788">MKKDTDILRTMGNSAVTKKCVKSNEAKNVFRSPCVKFSPVSSPSKSGKSYKYQNHNITSATATAYRRRSSDAKDSRTVNLNEEDEEGGDDEDEDCGGEEEKINVNDILEWFPRSVSSDSIVESTYCVDLVRRLPSPLSIKVKGRFCPDMNYVKKVIYIIARSTAVPLVHYVCVCVCV</sequence>
<dbReference type="OrthoDB" id="6629310at2759"/>
<keyword evidence="3" id="KW-1185">Reference proteome</keyword>